<dbReference type="RefSeq" id="XP_035543617.1">
    <property type="nucleotide sequence ID" value="XM_035687724.1"/>
</dbReference>
<evidence type="ECO:0000313" key="3">
    <source>
        <dbReference type="RefSeq" id="XP_035543617.1"/>
    </source>
</evidence>
<dbReference type="KEGG" id="jre:108993260"/>
<sequence>MNPDTHESDLQQQQIQEKEEENLKNPMLLDEEEEENTMTKIRGQRNLKPSLAGKKWSEEFEFLIHDKDLSNVTEMGLVLSLVKEVEQRKVTIEGKQLELYGLKEQQLSVLSVCTTRAKAWLKHDL</sequence>
<proteinExistence type="predicted"/>
<dbReference type="Proteomes" id="UP000235220">
    <property type="component" value="Chromosome 2"/>
</dbReference>
<reference evidence="3" key="1">
    <citation type="submission" date="2025-08" db="UniProtKB">
        <authorList>
            <consortium name="RefSeq"/>
        </authorList>
    </citation>
    <scope>IDENTIFICATION</scope>
    <source>
        <tissue evidence="3">Leaves</tissue>
    </source>
</reference>
<protein>
    <submittedName>
        <fullName evidence="3">Protein CHUP1, chloroplastic-like</fullName>
    </submittedName>
</protein>
<dbReference type="Gramene" id="Jr02_14670_p1">
    <property type="protein sequence ID" value="cds.Jr02_14670_p1"/>
    <property type="gene ID" value="Jr02_14670"/>
</dbReference>
<dbReference type="AlphaFoldDB" id="A0A6P9ELS7"/>
<gene>
    <name evidence="3" type="primary">LOC108993260</name>
</gene>
<organism evidence="2 3">
    <name type="scientific">Juglans regia</name>
    <name type="common">English walnut</name>
    <dbReference type="NCBI Taxonomy" id="51240"/>
    <lineage>
        <taxon>Eukaryota</taxon>
        <taxon>Viridiplantae</taxon>
        <taxon>Streptophyta</taxon>
        <taxon>Embryophyta</taxon>
        <taxon>Tracheophyta</taxon>
        <taxon>Spermatophyta</taxon>
        <taxon>Magnoliopsida</taxon>
        <taxon>eudicotyledons</taxon>
        <taxon>Gunneridae</taxon>
        <taxon>Pentapetalae</taxon>
        <taxon>rosids</taxon>
        <taxon>fabids</taxon>
        <taxon>Fagales</taxon>
        <taxon>Juglandaceae</taxon>
        <taxon>Juglans</taxon>
    </lineage>
</organism>
<keyword evidence="2" id="KW-1185">Reference proteome</keyword>
<name>A0A6P9ELS7_JUGRE</name>
<feature type="region of interest" description="Disordered" evidence="1">
    <location>
        <begin position="1"/>
        <end position="40"/>
    </location>
</feature>
<evidence type="ECO:0000313" key="2">
    <source>
        <dbReference type="Proteomes" id="UP000235220"/>
    </source>
</evidence>
<dbReference type="GeneID" id="108993260"/>
<evidence type="ECO:0000256" key="1">
    <source>
        <dbReference type="SAM" id="MobiDB-lite"/>
    </source>
</evidence>
<accession>A0A6P9ELS7</accession>